<name>A0ABR3FKU4_9AGAR</name>
<evidence type="ECO:0000259" key="1">
    <source>
        <dbReference type="Pfam" id="PF12937"/>
    </source>
</evidence>
<protein>
    <recommendedName>
        <fullName evidence="1">F-box domain-containing protein</fullName>
    </recommendedName>
</protein>
<keyword evidence="3" id="KW-1185">Reference proteome</keyword>
<dbReference type="Pfam" id="PF12937">
    <property type="entry name" value="F-box-like"/>
    <property type="match status" value="1"/>
</dbReference>
<sequence length="577" mass="65638">MAQSDILSQLRSLDPIILSPTTRFEITRFLHDAEVYLAQASSLLSPIHRIPTELLTKIFTFAGEEGRETNTFGVYRKQESVAFRISAVCHRWRVVALDTPELWSRFAVSLNRRFASPVKLFLGRSRQKPLSIIIEGAAEDDLDLSLLRSIVDHAPRWQSVDYEGLASSDFYDALDIISEGPALPLLRSIVCGSGVPEEEDEDKLKACKALDNVIIRYRDFYSADIESMPLGRVQHLAFEYGMERSFDIFLDMLRTCSSTPKSLSYRSPPNYWESFRDYDIARHTPQTDSNRRAPITCKAVSLLDICLYNDDGIYPHISDILPSLTLPALERLSISSAFYGQCELFKGKWPSHALDDFFARSRCVLTELLIGGLPLSETEVMAALRHTPSLRRLTIHEVRTEDFFGDESYERQPPVSTVTKSFVTKFKLDLGNRTKKSPRPQPFLPKLCFLELHVDAHFDADVEFVEMIQSRWYPAVGTSQKHSSLQTATLDVRGRELDTSVYEPLKALDKDGMQIVVKARGKGTLFERTTGSIPVDKYNTEEKSDRYLYYSLKSKPSCSDEELLELLESPPHRLKHV</sequence>
<dbReference type="InterPro" id="IPR001810">
    <property type="entry name" value="F-box_dom"/>
</dbReference>
<proteinExistence type="predicted"/>
<accession>A0ABR3FKU4</accession>
<dbReference type="Proteomes" id="UP001465976">
    <property type="component" value="Unassembled WGS sequence"/>
</dbReference>
<dbReference type="EMBL" id="JBAHYK010000270">
    <property type="protein sequence ID" value="KAL0575830.1"/>
    <property type="molecule type" value="Genomic_DNA"/>
</dbReference>
<dbReference type="Gene3D" id="1.20.1280.50">
    <property type="match status" value="1"/>
</dbReference>
<reference evidence="2 3" key="1">
    <citation type="submission" date="2024-02" db="EMBL/GenBank/DDBJ databases">
        <title>A draft genome for the cacao thread blight pathogen Marasmius crinis-equi.</title>
        <authorList>
            <person name="Cohen S.P."/>
            <person name="Baruah I.K."/>
            <person name="Amoako-Attah I."/>
            <person name="Bukari Y."/>
            <person name="Meinhardt L.W."/>
            <person name="Bailey B.A."/>
        </authorList>
    </citation>
    <scope>NUCLEOTIDE SEQUENCE [LARGE SCALE GENOMIC DNA]</scope>
    <source>
        <strain evidence="2 3">GH-76</strain>
    </source>
</reference>
<evidence type="ECO:0000313" key="3">
    <source>
        <dbReference type="Proteomes" id="UP001465976"/>
    </source>
</evidence>
<feature type="domain" description="F-box" evidence="1">
    <location>
        <begin position="48"/>
        <end position="106"/>
    </location>
</feature>
<gene>
    <name evidence="2" type="ORF">V5O48_006138</name>
</gene>
<evidence type="ECO:0000313" key="2">
    <source>
        <dbReference type="EMBL" id="KAL0575830.1"/>
    </source>
</evidence>
<comment type="caution">
    <text evidence="2">The sequence shown here is derived from an EMBL/GenBank/DDBJ whole genome shotgun (WGS) entry which is preliminary data.</text>
</comment>
<organism evidence="2 3">
    <name type="scientific">Marasmius crinis-equi</name>
    <dbReference type="NCBI Taxonomy" id="585013"/>
    <lineage>
        <taxon>Eukaryota</taxon>
        <taxon>Fungi</taxon>
        <taxon>Dikarya</taxon>
        <taxon>Basidiomycota</taxon>
        <taxon>Agaricomycotina</taxon>
        <taxon>Agaricomycetes</taxon>
        <taxon>Agaricomycetidae</taxon>
        <taxon>Agaricales</taxon>
        <taxon>Marasmiineae</taxon>
        <taxon>Marasmiaceae</taxon>
        <taxon>Marasmius</taxon>
    </lineage>
</organism>